<evidence type="ECO:0000256" key="1">
    <source>
        <dbReference type="ARBA" id="ARBA00009183"/>
    </source>
</evidence>
<name>K0SIN8_THAOC</name>
<dbReference type="GO" id="GO:0050661">
    <property type="term" value="F:NADP binding"/>
    <property type="evidence" value="ECO:0007669"/>
    <property type="project" value="InterPro"/>
</dbReference>
<evidence type="ECO:0000256" key="3">
    <source>
        <dbReference type="ARBA" id="ARBA00022827"/>
    </source>
</evidence>
<dbReference type="Proteomes" id="UP000266841">
    <property type="component" value="Unassembled WGS sequence"/>
</dbReference>
<dbReference type="GO" id="GO:0004499">
    <property type="term" value="F:N,N-dimethylaniline monooxygenase activity"/>
    <property type="evidence" value="ECO:0007669"/>
    <property type="project" value="InterPro"/>
</dbReference>
<dbReference type="OrthoDB" id="48924at2759"/>
<dbReference type="InterPro" id="IPR036188">
    <property type="entry name" value="FAD/NAD-bd_sf"/>
</dbReference>
<reference evidence="5 6" key="1">
    <citation type="journal article" date="2012" name="Genome Biol.">
        <title>Genome and low-iron response of an oceanic diatom adapted to chronic iron limitation.</title>
        <authorList>
            <person name="Lommer M."/>
            <person name="Specht M."/>
            <person name="Roy A.S."/>
            <person name="Kraemer L."/>
            <person name="Andreson R."/>
            <person name="Gutowska M.A."/>
            <person name="Wolf J."/>
            <person name="Bergner S.V."/>
            <person name="Schilhabel M.B."/>
            <person name="Klostermeier U.C."/>
            <person name="Beiko R.G."/>
            <person name="Rosenstiel P."/>
            <person name="Hippler M."/>
            <person name="Laroche J."/>
        </authorList>
    </citation>
    <scope>NUCLEOTIDE SEQUENCE [LARGE SCALE GENOMIC DNA]</scope>
    <source>
        <strain evidence="5 6">CCMP1005</strain>
    </source>
</reference>
<dbReference type="SUPFAM" id="SSF51905">
    <property type="entry name" value="FAD/NAD(P)-binding domain"/>
    <property type="match status" value="1"/>
</dbReference>
<dbReference type="AlphaFoldDB" id="K0SIN8"/>
<keyword evidence="2" id="KW-0285">Flavoprotein</keyword>
<evidence type="ECO:0000313" key="5">
    <source>
        <dbReference type="EMBL" id="EJK65170.1"/>
    </source>
</evidence>
<dbReference type="GO" id="GO:0050660">
    <property type="term" value="F:flavin adenine dinucleotide binding"/>
    <property type="evidence" value="ECO:0007669"/>
    <property type="project" value="InterPro"/>
</dbReference>
<evidence type="ECO:0008006" key="7">
    <source>
        <dbReference type="Google" id="ProtNLM"/>
    </source>
</evidence>
<dbReference type="InterPro" id="IPR050346">
    <property type="entry name" value="FMO-like"/>
</dbReference>
<dbReference type="InterPro" id="IPR020946">
    <property type="entry name" value="Flavin_mOase-like"/>
</dbReference>
<evidence type="ECO:0000313" key="6">
    <source>
        <dbReference type="Proteomes" id="UP000266841"/>
    </source>
</evidence>
<keyword evidence="6" id="KW-1185">Reference proteome</keyword>
<keyword evidence="3" id="KW-0274">FAD</keyword>
<sequence length="581" mass="66150">MCRCVTIDPSGPVRIAVIGGGPSGLFFAHAVNKILSGEEDNFERRRIEITVFEKSSRPGGQWQSSAEAVDNDVACYDNLWTNGASHGHEFPDYTYDEHFGRPVDVYMRRKDLLEYILGRVTKGNANFFDDHVVTNTEVIKARYIKERCKFEVRTRNVKTGVENNIQYFDKCVWAAGDNGLRNFPQKLVDQVLRGGFSGRIIHSTDMRDFEKDVKGKRIALIGGGFSAEDLALQAVKVGVNYVTIVVRDARGGEVAGTRIWPYDKVNVLRGMTVTGSEGERRILLSKSGDLPEADKSKGCLYLDDIDTIILCTGYSVNQNMLSVENTQKLRRDFGDIEEELLLPDDWKMDHPLDKITGDTEPDAGYYSPRTSPDYYNGVSMTNPNMMFMSYNDFWWPLLAIDVYANILAGVCCGTVKLPTLEDARRLAYEESLRQMRDPLTRHFMDDEYHGPFQKFDELTMDLIYYANILFSMEAFDERMKLVKYPLRFIEEGGLQVTFDDIRQCHPFEGGKLPPGLTSAGRIFYKMMANSELHRWGEDDGCIQNKETNPLTYRDYTNGQDFHSMYTGTRARPSLESTWLSL</sequence>
<dbReference type="eggNOG" id="KOG1399">
    <property type="taxonomic scope" value="Eukaryota"/>
</dbReference>
<dbReference type="PANTHER" id="PTHR23023">
    <property type="entry name" value="DIMETHYLANILINE MONOOXYGENASE"/>
    <property type="match status" value="1"/>
</dbReference>
<dbReference type="PRINTS" id="PR00368">
    <property type="entry name" value="FADPNR"/>
</dbReference>
<comment type="caution">
    <text evidence="5">The sequence shown here is derived from an EMBL/GenBank/DDBJ whole genome shotgun (WGS) entry which is preliminary data.</text>
</comment>
<dbReference type="Pfam" id="PF00743">
    <property type="entry name" value="FMO-like"/>
    <property type="match status" value="1"/>
</dbReference>
<dbReference type="EMBL" id="AGNL01016260">
    <property type="protein sequence ID" value="EJK65170.1"/>
    <property type="molecule type" value="Genomic_DNA"/>
</dbReference>
<evidence type="ECO:0000256" key="2">
    <source>
        <dbReference type="ARBA" id="ARBA00022630"/>
    </source>
</evidence>
<protein>
    <recommendedName>
        <fullName evidence="7">FAD/NAD(P)-binding domain-containing protein</fullName>
    </recommendedName>
</protein>
<gene>
    <name evidence="5" type="ORF">THAOC_14007</name>
</gene>
<proteinExistence type="inferred from homology"/>
<evidence type="ECO:0000256" key="4">
    <source>
        <dbReference type="ARBA" id="ARBA00023002"/>
    </source>
</evidence>
<accession>K0SIN8</accession>
<comment type="similarity">
    <text evidence="1">Belongs to the FMO family.</text>
</comment>
<keyword evidence="4" id="KW-0560">Oxidoreductase</keyword>
<dbReference type="Gene3D" id="3.50.50.60">
    <property type="entry name" value="FAD/NAD(P)-binding domain"/>
    <property type="match status" value="2"/>
</dbReference>
<organism evidence="5 6">
    <name type="scientific">Thalassiosira oceanica</name>
    <name type="common">Marine diatom</name>
    <dbReference type="NCBI Taxonomy" id="159749"/>
    <lineage>
        <taxon>Eukaryota</taxon>
        <taxon>Sar</taxon>
        <taxon>Stramenopiles</taxon>
        <taxon>Ochrophyta</taxon>
        <taxon>Bacillariophyta</taxon>
        <taxon>Coscinodiscophyceae</taxon>
        <taxon>Thalassiosirophycidae</taxon>
        <taxon>Thalassiosirales</taxon>
        <taxon>Thalassiosiraceae</taxon>
        <taxon>Thalassiosira</taxon>
    </lineage>
</organism>